<sequence>MFRQKSILFIAPDEVVFPSAFEKNLKFLGFEVHMITPLDAKNFQYKNTGQRLHNFWRKTFLGDRGFKRKLILEQHKEQLLNDLNSIGNMDYGLVIRPDLYPFEFIESAKKKCKEFVGYQWDGLGRYPEIQQYMSLMDRFFVFDARDLSRKGTLPTTNFYFDYIIPPVSSIRNYAHYLGSYLEGRIDILSDINTKLEILKVDKNIKIVSDRNRVMELVTSKSLTPTSEVLSYEENLRDVFKANVLIDIQNPVHSGLSFRIFEGIGYNKKVITTNADVVNYDFYHPENFLIWTGQSIQELSKFIATPYKPLNDTVKQKYSFSNWIAYMLNLAPYTSIELPRAL</sequence>
<accession>A0A2S9J0D5</accession>
<organism evidence="1 2">
    <name type="scientific">Sphingobacterium haloxyli</name>
    <dbReference type="NCBI Taxonomy" id="2100533"/>
    <lineage>
        <taxon>Bacteria</taxon>
        <taxon>Pseudomonadati</taxon>
        <taxon>Bacteroidota</taxon>
        <taxon>Sphingobacteriia</taxon>
        <taxon>Sphingobacteriales</taxon>
        <taxon>Sphingobacteriaceae</taxon>
        <taxon>Sphingobacterium</taxon>
    </lineage>
</organism>
<dbReference type="Proteomes" id="UP000239711">
    <property type="component" value="Unassembled WGS sequence"/>
</dbReference>
<gene>
    <name evidence="1" type="ORF">C5745_16600</name>
</gene>
<evidence type="ECO:0000313" key="1">
    <source>
        <dbReference type="EMBL" id="PRD46224.1"/>
    </source>
</evidence>
<dbReference type="RefSeq" id="WP_105718138.1">
    <property type="nucleotide sequence ID" value="NZ_PVBQ01000016.1"/>
</dbReference>
<name>A0A2S9J0D5_9SPHI</name>
<proteinExistence type="predicted"/>
<dbReference type="OrthoDB" id="3251881at2"/>
<reference evidence="1 2" key="1">
    <citation type="submission" date="2018-02" db="EMBL/GenBank/DDBJ databases">
        <title>The draft genome of Sphingobacterium sp. 5JN-11.</title>
        <authorList>
            <person name="Liu L."/>
            <person name="Li L."/>
            <person name="Liang L."/>
            <person name="Zhang X."/>
            <person name="Wang T."/>
        </authorList>
    </citation>
    <scope>NUCLEOTIDE SEQUENCE [LARGE SCALE GENOMIC DNA]</scope>
    <source>
        <strain evidence="1 2">5JN-11</strain>
    </source>
</reference>
<protein>
    <submittedName>
        <fullName evidence="1">Uncharacterized protein</fullName>
    </submittedName>
</protein>
<dbReference type="AlphaFoldDB" id="A0A2S9J0D5"/>
<evidence type="ECO:0000313" key="2">
    <source>
        <dbReference type="Proteomes" id="UP000239711"/>
    </source>
</evidence>
<keyword evidence="2" id="KW-1185">Reference proteome</keyword>
<comment type="caution">
    <text evidence="1">The sequence shown here is derived from an EMBL/GenBank/DDBJ whole genome shotgun (WGS) entry which is preliminary data.</text>
</comment>
<dbReference type="EMBL" id="PVBQ01000016">
    <property type="protein sequence ID" value="PRD46224.1"/>
    <property type="molecule type" value="Genomic_DNA"/>
</dbReference>